<keyword evidence="1" id="KW-0812">Transmembrane</keyword>
<reference evidence="2 3" key="1">
    <citation type="submission" date="2019-07" db="EMBL/GenBank/DDBJ databases">
        <title>Microlunatus dokdonensis sp. nov. isolated from the rhizospheric soil of the wild plant Elymus tsukushiensis.</title>
        <authorList>
            <person name="Ghim S.-Y."/>
            <person name="Hwang Y.-J."/>
            <person name="Son J.-S."/>
            <person name="Shin J.-H."/>
        </authorList>
    </citation>
    <scope>NUCLEOTIDE SEQUENCE [LARGE SCALE GENOMIC DNA]</scope>
    <source>
        <strain evidence="2 3">KUDC0627</strain>
    </source>
</reference>
<dbReference type="GO" id="GO:0008556">
    <property type="term" value="F:P-type potassium transmembrane transporter activity"/>
    <property type="evidence" value="ECO:0007669"/>
    <property type="project" value="InterPro"/>
</dbReference>
<feature type="transmembrane region" description="Helical" evidence="1">
    <location>
        <begin position="6"/>
        <end position="24"/>
    </location>
</feature>
<keyword evidence="1" id="KW-1133">Transmembrane helix</keyword>
<dbReference type="InterPro" id="IPR011726">
    <property type="entry name" value="KdpF"/>
</dbReference>
<organism evidence="2 3">
    <name type="scientific">Microlunatus elymi</name>
    <dbReference type="NCBI Taxonomy" id="2596828"/>
    <lineage>
        <taxon>Bacteria</taxon>
        <taxon>Bacillati</taxon>
        <taxon>Actinomycetota</taxon>
        <taxon>Actinomycetes</taxon>
        <taxon>Propionibacteriales</taxon>
        <taxon>Propionibacteriaceae</taxon>
        <taxon>Microlunatus</taxon>
    </lineage>
</organism>
<dbReference type="GO" id="GO:0005886">
    <property type="term" value="C:plasma membrane"/>
    <property type="evidence" value="ECO:0007669"/>
    <property type="project" value="InterPro"/>
</dbReference>
<gene>
    <name evidence="2" type="ORF">FOE78_16975</name>
</gene>
<keyword evidence="3" id="KW-1185">Reference proteome</keyword>
<dbReference type="Pfam" id="PF09604">
    <property type="entry name" value="Potass_KdpF"/>
    <property type="match status" value="1"/>
</dbReference>
<evidence type="ECO:0000313" key="3">
    <source>
        <dbReference type="Proteomes" id="UP000319263"/>
    </source>
</evidence>
<accession>A0A516Q678</accession>
<dbReference type="Proteomes" id="UP000319263">
    <property type="component" value="Chromosome"/>
</dbReference>
<keyword evidence="1" id="KW-0472">Membrane</keyword>
<name>A0A516Q678_9ACTN</name>
<sequence length="28" mass="3158">MTIENLIGFAIALVLLAYLIFSLLHPDR</sequence>
<dbReference type="KEGG" id="mik:FOE78_16975"/>
<evidence type="ECO:0000256" key="1">
    <source>
        <dbReference type="SAM" id="Phobius"/>
    </source>
</evidence>
<proteinExistence type="predicted"/>
<dbReference type="AlphaFoldDB" id="A0A516Q678"/>
<evidence type="ECO:0000313" key="2">
    <source>
        <dbReference type="EMBL" id="QDP98875.1"/>
    </source>
</evidence>
<dbReference type="EMBL" id="CP041692">
    <property type="protein sequence ID" value="QDP98875.1"/>
    <property type="molecule type" value="Genomic_DNA"/>
</dbReference>
<protein>
    <submittedName>
        <fullName evidence="2">Potassium-transporting ATPase subunit F</fullName>
    </submittedName>
</protein>